<dbReference type="PANTHER" id="PTHR30419:SF28">
    <property type="entry name" value="HTH-TYPE TRANSCRIPTIONAL REGULATOR BSDA"/>
    <property type="match status" value="1"/>
</dbReference>
<evidence type="ECO:0000313" key="7">
    <source>
        <dbReference type="Proteomes" id="UP000319756"/>
    </source>
</evidence>
<dbReference type="InterPro" id="IPR036388">
    <property type="entry name" value="WH-like_DNA-bd_sf"/>
</dbReference>
<dbReference type="FunFam" id="1.10.10.10:FF:000001">
    <property type="entry name" value="LysR family transcriptional regulator"/>
    <property type="match status" value="1"/>
</dbReference>
<accession>A0A514LEU0</accession>
<keyword evidence="2" id="KW-0805">Transcription regulation</keyword>
<dbReference type="KEGG" id="sale:EPH95_03525"/>
<dbReference type="GO" id="GO:0003700">
    <property type="term" value="F:DNA-binding transcription factor activity"/>
    <property type="evidence" value="ECO:0007669"/>
    <property type="project" value="InterPro"/>
</dbReference>
<dbReference type="Pfam" id="PF03466">
    <property type="entry name" value="LysR_substrate"/>
    <property type="match status" value="1"/>
</dbReference>
<dbReference type="PANTHER" id="PTHR30419">
    <property type="entry name" value="HTH-TYPE TRANSCRIPTIONAL REGULATOR YBHD"/>
    <property type="match status" value="1"/>
</dbReference>
<dbReference type="SUPFAM" id="SSF53850">
    <property type="entry name" value="Periplasmic binding protein-like II"/>
    <property type="match status" value="1"/>
</dbReference>
<evidence type="ECO:0000256" key="1">
    <source>
        <dbReference type="ARBA" id="ARBA00009437"/>
    </source>
</evidence>
<keyword evidence="3" id="KW-0238">DNA-binding</keyword>
<dbReference type="PRINTS" id="PR00039">
    <property type="entry name" value="HTHLYSR"/>
</dbReference>
<dbReference type="GO" id="GO:0005829">
    <property type="term" value="C:cytosol"/>
    <property type="evidence" value="ECO:0007669"/>
    <property type="project" value="TreeGrafter"/>
</dbReference>
<dbReference type="PROSITE" id="PS50931">
    <property type="entry name" value="HTH_LYSR"/>
    <property type="match status" value="1"/>
</dbReference>
<dbReference type="InterPro" id="IPR005119">
    <property type="entry name" value="LysR_subst-bd"/>
</dbReference>
<proteinExistence type="inferred from homology"/>
<dbReference type="Pfam" id="PF00126">
    <property type="entry name" value="HTH_1"/>
    <property type="match status" value="1"/>
</dbReference>
<protein>
    <submittedName>
        <fullName evidence="6">LysR family transcriptional regulator</fullName>
    </submittedName>
</protein>
<dbReference type="SUPFAM" id="SSF46785">
    <property type="entry name" value="Winged helix' DNA-binding domain"/>
    <property type="match status" value="1"/>
</dbReference>
<dbReference type="AlphaFoldDB" id="A0A514LEU0"/>
<evidence type="ECO:0000313" key="6">
    <source>
        <dbReference type="EMBL" id="QDI90360.1"/>
    </source>
</evidence>
<evidence type="ECO:0000256" key="3">
    <source>
        <dbReference type="ARBA" id="ARBA00023125"/>
    </source>
</evidence>
<dbReference type="InterPro" id="IPR036390">
    <property type="entry name" value="WH_DNA-bd_sf"/>
</dbReference>
<dbReference type="EMBL" id="CP035485">
    <property type="protein sequence ID" value="QDI90360.1"/>
    <property type="molecule type" value="Genomic_DNA"/>
</dbReference>
<feature type="domain" description="HTH lysR-type" evidence="5">
    <location>
        <begin position="15"/>
        <end position="72"/>
    </location>
</feature>
<dbReference type="InterPro" id="IPR000847">
    <property type="entry name" value="LysR_HTH_N"/>
</dbReference>
<dbReference type="Gene3D" id="3.40.190.290">
    <property type="match status" value="1"/>
</dbReference>
<dbReference type="Proteomes" id="UP000319756">
    <property type="component" value="Chromosome"/>
</dbReference>
<comment type="similarity">
    <text evidence="1">Belongs to the LysR transcriptional regulatory family.</text>
</comment>
<reference evidence="7" key="1">
    <citation type="submission" date="2019-01" db="EMBL/GenBank/DDBJ databases">
        <title>Genomic analysis of Salicibibacter sp. NKC3-5.</title>
        <authorList>
            <person name="Oh Y.J."/>
        </authorList>
    </citation>
    <scope>NUCLEOTIDE SEQUENCE [LARGE SCALE GENOMIC DNA]</scope>
    <source>
        <strain evidence="7">NKC3-5</strain>
    </source>
</reference>
<dbReference type="GO" id="GO:0003677">
    <property type="term" value="F:DNA binding"/>
    <property type="evidence" value="ECO:0007669"/>
    <property type="project" value="UniProtKB-KW"/>
</dbReference>
<name>A0A514LEU0_9BACI</name>
<gene>
    <name evidence="6" type="ORF">EPH95_03525</name>
</gene>
<sequence length="310" mass="34919">MGGNRKNPKQGMFIMEMSQLQNFIVTAEEGSMTKAADILLLSQPALSRSISSLESELGVPLFDRKNRKMVLNRHGKAFLTDAKALMQRWEHSKLQMKEMIHPTLGNISTAFVHSLGIAYVPEILKAFQLENPGYTLTLQEAKAGSIIKDLLTNEVDFGFATQFRIFPELEYTPLFKDNLVLIVSAHHPFTESQEKISIHQVAQEPLIHYNPDTELKKLIDAAFAARNETINIAYEGLEVNSIIGMVRANLGVAFIAESIVPTISGIRAIPIHDFKIERPIYLIHKKQGFLSNAALDFKEFVLRHHDINRT</sequence>
<keyword evidence="4" id="KW-0804">Transcription</keyword>
<evidence type="ECO:0000256" key="2">
    <source>
        <dbReference type="ARBA" id="ARBA00023015"/>
    </source>
</evidence>
<organism evidence="6 7">
    <name type="scientific">Salicibibacter halophilus</name>
    <dbReference type="NCBI Taxonomy" id="2502791"/>
    <lineage>
        <taxon>Bacteria</taxon>
        <taxon>Bacillati</taxon>
        <taxon>Bacillota</taxon>
        <taxon>Bacilli</taxon>
        <taxon>Bacillales</taxon>
        <taxon>Bacillaceae</taxon>
        <taxon>Salicibibacter</taxon>
    </lineage>
</organism>
<evidence type="ECO:0000259" key="5">
    <source>
        <dbReference type="PROSITE" id="PS50931"/>
    </source>
</evidence>
<evidence type="ECO:0000256" key="4">
    <source>
        <dbReference type="ARBA" id="ARBA00023163"/>
    </source>
</evidence>
<dbReference type="Gene3D" id="1.10.10.10">
    <property type="entry name" value="Winged helix-like DNA-binding domain superfamily/Winged helix DNA-binding domain"/>
    <property type="match status" value="1"/>
</dbReference>
<dbReference type="InterPro" id="IPR050950">
    <property type="entry name" value="HTH-type_LysR_regulators"/>
</dbReference>
<keyword evidence="7" id="KW-1185">Reference proteome</keyword>